<evidence type="ECO:0000256" key="1">
    <source>
        <dbReference type="ARBA" id="ARBA00001946"/>
    </source>
</evidence>
<dbReference type="Gene3D" id="1.10.600.10">
    <property type="entry name" value="Farnesyl Diphosphate Synthase"/>
    <property type="match status" value="1"/>
</dbReference>
<evidence type="ECO:0000256" key="4">
    <source>
        <dbReference type="ARBA" id="ARBA00022723"/>
    </source>
</evidence>
<dbReference type="GO" id="GO:0046872">
    <property type="term" value="F:metal ion binding"/>
    <property type="evidence" value="ECO:0007669"/>
    <property type="project" value="UniProtKB-KW"/>
</dbReference>
<dbReference type="PANTHER" id="PTHR12001:SF85">
    <property type="entry name" value="SHORT CHAIN ISOPRENYL DIPHOSPHATE SYNTHASE"/>
    <property type="match status" value="1"/>
</dbReference>
<dbReference type="CDD" id="cd00685">
    <property type="entry name" value="Trans_IPPS_HT"/>
    <property type="match status" value="1"/>
</dbReference>
<dbReference type="PANTHER" id="PTHR12001">
    <property type="entry name" value="GERANYLGERANYL PYROPHOSPHATE SYNTHASE"/>
    <property type="match status" value="1"/>
</dbReference>
<dbReference type="GO" id="GO:0004659">
    <property type="term" value="F:prenyltransferase activity"/>
    <property type="evidence" value="ECO:0007669"/>
    <property type="project" value="InterPro"/>
</dbReference>
<dbReference type="EMBL" id="MWQY01000002">
    <property type="protein sequence ID" value="ORC37847.1"/>
    <property type="molecule type" value="Genomic_DNA"/>
</dbReference>
<dbReference type="STRING" id="1963862.B4O97_02270"/>
<dbReference type="InterPro" id="IPR008949">
    <property type="entry name" value="Isoprenoid_synthase_dom_sf"/>
</dbReference>
<evidence type="ECO:0000256" key="6">
    <source>
        <dbReference type="RuleBase" id="RU004466"/>
    </source>
</evidence>
<dbReference type="Proteomes" id="UP000192343">
    <property type="component" value="Unassembled WGS sequence"/>
</dbReference>
<sequence length="356" mass="39361">MTGMKEFFALRRNAIYEYLEGFLHHRAGELAGINPMGSAAAERLLEYSREGKMIRGGLAGLGQGLFSGNVDAEADKLGAVMELFQSALLIHDDIMDRDLLRRGKPAMHVQFAGDLRKERAVDAERTGESLGICVGDIAFFLGYEILSSIRVSPEVLGKLMRLCSREMTGVGLGQMQDIRAGVLPQPPSEKEVLSLYVHKTGRYTFSLPLMAGALVGGADERSLETLSRLGELLGVIFQVRDDELGLFGKQQEIGKPVGTDLNEGKQTIFYVKLLSRLAGPEKERITRLAGASEVSPEDIRFVQEKLDRTGVLEEVESLCQEYQSRIEDEIGGLDSAYGEFREILSSFAEYNFNRKI</sequence>
<keyword evidence="4" id="KW-0479">Metal-binding</keyword>
<evidence type="ECO:0000256" key="2">
    <source>
        <dbReference type="ARBA" id="ARBA00006706"/>
    </source>
</evidence>
<dbReference type="Pfam" id="PF00348">
    <property type="entry name" value="polyprenyl_synt"/>
    <property type="match status" value="1"/>
</dbReference>
<dbReference type="SFLD" id="SFLDS00005">
    <property type="entry name" value="Isoprenoid_Synthase_Type_I"/>
    <property type="match status" value="1"/>
</dbReference>
<dbReference type="PROSITE" id="PS00723">
    <property type="entry name" value="POLYPRENYL_SYNTHASE_1"/>
    <property type="match status" value="1"/>
</dbReference>
<proteinExistence type="inferred from homology"/>
<comment type="cofactor">
    <cofactor evidence="1">
        <name>Mg(2+)</name>
        <dbReference type="ChEBI" id="CHEBI:18420"/>
    </cofactor>
</comment>
<evidence type="ECO:0000313" key="8">
    <source>
        <dbReference type="Proteomes" id="UP000192343"/>
    </source>
</evidence>
<evidence type="ECO:0000256" key="5">
    <source>
        <dbReference type="ARBA" id="ARBA00022842"/>
    </source>
</evidence>
<keyword evidence="5" id="KW-0460">Magnesium</keyword>
<keyword evidence="8" id="KW-1185">Reference proteome</keyword>
<comment type="caution">
    <text evidence="7">The sequence shown here is derived from an EMBL/GenBank/DDBJ whole genome shotgun (WGS) entry which is preliminary data.</text>
</comment>
<gene>
    <name evidence="7" type="ORF">B4O97_02270</name>
</gene>
<keyword evidence="3 6" id="KW-0808">Transferase</keyword>
<protein>
    <recommendedName>
        <fullName evidence="9">Polyprenyl synthetase</fullName>
    </recommendedName>
</protein>
<organism evidence="7 8">
    <name type="scientific">Marispirochaeta aestuarii</name>
    <dbReference type="NCBI Taxonomy" id="1963862"/>
    <lineage>
        <taxon>Bacteria</taxon>
        <taxon>Pseudomonadati</taxon>
        <taxon>Spirochaetota</taxon>
        <taxon>Spirochaetia</taxon>
        <taxon>Spirochaetales</taxon>
        <taxon>Spirochaetaceae</taxon>
        <taxon>Marispirochaeta</taxon>
    </lineage>
</organism>
<evidence type="ECO:0000313" key="7">
    <source>
        <dbReference type="EMBL" id="ORC37847.1"/>
    </source>
</evidence>
<accession>A0A1Y1S244</accession>
<dbReference type="InterPro" id="IPR033749">
    <property type="entry name" value="Polyprenyl_synt_CS"/>
</dbReference>
<dbReference type="GO" id="GO:0008299">
    <property type="term" value="P:isoprenoid biosynthetic process"/>
    <property type="evidence" value="ECO:0007669"/>
    <property type="project" value="InterPro"/>
</dbReference>
<reference evidence="7 8" key="1">
    <citation type="submission" date="2017-03" db="EMBL/GenBank/DDBJ databases">
        <title>Draft Genome sequence of Marispirochaeta sp. strain JC444.</title>
        <authorList>
            <person name="Shivani Y."/>
            <person name="Subhash Y."/>
            <person name="Sasikala C."/>
            <person name="Ramana C."/>
        </authorList>
    </citation>
    <scope>NUCLEOTIDE SEQUENCE [LARGE SCALE GENOMIC DNA]</scope>
    <source>
        <strain evidence="7 8">JC444</strain>
    </source>
</reference>
<evidence type="ECO:0008006" key="9">
    <source>
        <dbReference type="Google" id="ProtNLM"/>
    </source>
</evidence>
<dbReference type="AlphaFoldDB" id="A0A1Y1S244"/>
<dbReference type="SUPFAM" id="SSF48576">
    <property type="entry name" value="Terpenoid synthases"/>
    <property type="match status" value="1"/>
</dbReference>
<comment type="similarity">
    <text evidence="2 6">Belongs to the FPP/GGPP synthase family.</text>
</comment>
<evidence type="ECO:0000256" key="3">
    <source>
        <dbReference type="ARBA" id="ARBA00022679"/>
    </source>
</evidence>
<dbReference type="InterPro" id="IPR000092">
    <property type="entry name" value="Polyprenyl_synt"/>
</dbReference>
<name>A0A1Y1S244_9SPIO</name>